<feature type="transmembrane region" description="Helical" evidence="8">
    <location>
        <begin position="79"/>
        <end position="101"/>
    </location>
</feature>
<dbReference type="Gene3D" id="1.10.3720.10">
    <property type="entry name" value="MetI-like"/>
    <property type="match status" value="1"/>
</dbReference>
<dbReference type="PROSITE" id="PS50928">
    <property type="entry name" value="ABC_TM1"/>
    <property type="match status" value="1"/>
</dbReference>
<feature type="transmembrane region" description="Helical" evidence="8">
    <location>
        <begin position="269"/>
        <end position="288"/>
    </location>
</feature>
<keyword evidence="5 8" id="KW-0812">Transmembrane</keyword>
<dbReference type="Pfam" id="PF00528">
    <property type="entry name" value="BPD_transp_1"/>
    <property type="match status" value="1"/>
</dbReference>
<keyword evidence="3 8" id="KW-0813">Transport</keyword>
<feature type="transmembrane region" description="Helical" evidence="8">
    <location>
        <begin position="113"/>
        <end position="137"/>
    </location>
</feature>
<keyword evidence="7 8" id="KW-0472">Membrane</keyword>
<dbReference type="RefSeq" id="WP_307240073.1">
    <property type="nucleotide sequence ID" value="NZ_JAUSQZ010000001.1"/>
</dbReference>
<feature type="domain" description="ABC transmembrane type-1" evidence="9">
    <location>
        <begin position="75"/>
        <end position="285"/>
    </location>
</feature>
<evidence type="ECO:0000256" key="1">
    <source>
        <dbReference type="ARBA" id="ARBA00004651"/>
    </source>
</evidence>
<evidence type="ECO:0000256" key="5">
    <source>
        <dbReference type="ARBA" id="ARBA00022692"/>
    </source>
</evidence>
<reference evidence="10 11" key="1">
    <citation type="submission" date="2023-07" db="EMBL/GenBank/DDBJ databases">
        <title>Sequencing the genomes of 1000 actinobacteria strains.</title>
        <authorList>
            <person name="Klenk H.-P."/>
        </authorList>
    </citation>
    <scope>NUCLEOTIDE SEQUENCE [LARGE SCALE GENOMIC DNA]</scope>
    <source>
        <strain evidence="10 11">DSM 44388</strain>
    </source>
</reference>
<evidence type="ECO:0000256" key="4">
    <source>
        <dbReference type="ARBA" id="ARBA00022475"/>
    </source>
</evidence>
<feature type="transmembrane region" description="Helical" evidence="8">
    <location>
        <begin position="230"/>
        <end position="249"/>
    </location>
</feature>
<dbReference type="PANTHER" id="PTHR42929:SF1">
    <property type="entry name" value="INNER MEMBRANE ABC TRANSPORTER PERMEASE PROTEIN YDCU-RELATED"/>
    <property type="match status" value="1"/>
</dbReference>
<comment type="caution">
    <text evidence="10">The sequence shown here is derived from an EMBL/GenBank/DDBJ whole genome shotgun (WGS) entry which is preliminary data.</text>
</comment>
<evidence type="ECO:0000313" key="10">
    <source>
        <dbReference type="EMBL" id="MDP9825862.1"/>
    </source>
</evidence>
<gene>
    <name evidence="10" type="ORF">J2S57_001611</name>
</gene>
<evidence type="ECO:0000256" key="7">
    <source>
        <dbReference type="ARBA" id="ARBA00023136"/>
    </source>
</evidence>
<sequence length="297" mass="31415">MTSVSVDADPAGRSPRAGRRVPLSWIGVVPFLAYVGLFLLLPTALVVIQAFGTPEGQPTLANVRALGESYVLTAFWRSIQLSFATAAIGAVLGAVLAYIVVQGPADGIVRRTVTAAAGVLAQFGGVTLAMAFMVSVGNQGVVTLLLRDVGVNASGGWLYELSGLMVVYLYFQVPLMVLVFLPALDGVKPQWREATESLGGSGWAYWRHVAFPLLTPPFLGAFLLLFANAFAAYATAAALISQGGIIIPLQIRAAMTSETVLGQENVAKALALGMVVVVAVAMALYSWMQRRSSKWLQ</sequence>
<name>A0ABT9NZJ5_9ACTN</name>
<protein>
    <submittedName>
        <fullName evidence="10">Spermidine/putrescine transport system permease protein</fullName>
    </submittedName>
</protein>
<dbReference type="EMBL" id="JAUSQZ010000001">
    <property type="protein sequence ID" value="MDP9825862.1"/>
    <property type="molecule type" value="Genomic_DNA"/>
</dbReference>
<comment type="subcellular location">
    <subcellularLocation>
        <location evidence="1 8">Cell membrane</location>
        <topology evidence="1 8">Multi-pass membrane protein</topology>
    </subcellularLocation>
</comment>
<proteinExistence type="inferred from homology"/>
<evidence type="ECO:0000313" key="11">
    <source>
        <dbReference type="Proteomes" id="UP001235712"/>
    </source>
</evidence>
<keyword evidence="4" id="KW-1003">Cell membrane</keyword>
<evidence type="ECO:0000256" key="6">
    <source>
        <dbReference type="ARBA" id="ARBA00022989"/>
    </source>
</evidence>
<evidence type="ECO:0000256" key="8">
    <source>
        <dbReference type="RuleBase" id="RU363032"/>
    </source>
</evidence>
<evidence type="ECO:0000259" key="9">
    <source>
        <dbReference type="PROSITE" id="PS50928"/>
    </source>
</evidence>
<feature type="transmembrane region" description="Helical" evidence="8">
    <location>
        <begin position="205"/>
        <end position="224"/>
    </location>
</feature>
<organism evidence="10 11">
    <name type="scientific">Kineosporia succinea</name>
    <dbReference type="NCBI Taxonomy" id="84632"/>
    <lineage>
        <taxon>Bacteria</taxon>
        <taxon>Bacillati</taxon>
        <taxon>Actinomycetota</taxon>
        <taxon>Actinomycetes</taxon>
        <taxon>Kineosporiales</taxon>
        <taxon>Kineosporiaceae</taxon>
        <taxon>Kineosporia</taxon>
    </lineage>
</organism>
<dbReference type="Proteomes" id="UP001235712">
    <property type="component" value="Unassembled WGS sequence"/>
</dbReference>
<accession>A0ABT9NZJ5</accession>
<dbReference type="CDD" id="cd06261">
    <property type="entry name" value="TM_PBP2"/>
    <property type="match status" value="1"/>
</dbReference>
<keyword evidence="11" id="KW-1185">Reference proteome</keyword>
<dbReference type="PANTHER" id="PTHR42929">
    <property type="entry name" value="INNER MEMBRANE ABC TRANSPORTER PERMEASE PROTEIN YDCU-RELATED-RELATED"/>
    <property type="match status" value="1"/>
</dbReference>
<feature type="transmembrane region" description="Helical" evidence="8">
    <location>
        <begin position="23"/>
        <end position="51"/>
    </location>
</feature>
<dbReference type="SUPFAM" id="SSF161098">
    <property type="entry name" value="MetI-like"/>
    <property type="match status" value="1"/>
</dbReference>
<dbReference type="InterPro" id="IPR000515">
    <property type="entry name" value="MetI-like"/>
</dbReference>
<feature type="transmembrane region" description="Helical" evidence="8">
    <location>
        <begin position="157"/>
        <end position="184"/>
    </location>
</feature>
<keyword evidence="6 8" id="KW-1133">Transmembrane helix</keyword>
<comment type="similarity">
    <text evidence="2">Belongs to the binding-protein-dependent transport system permease family. CysTW subfamily.</text>
</comment>
<dbReference type="InterPro" id="IPR035906">
    <property type="entry name" value="MetI-like_sf"/>
</dbReference>
<evidence type="ECO:0000256" key="3">
    <source>
        <dbReference type="ARBA" id="ARBA00022448"/>
    </source>
</evidence>
<evidence type="ECO:0000256" key="2">
    <source>
        <dbReference type="ARBA" id="ARBA00007069"/>
    </source>
</evidence>